<dbReference type="GO" id="GO:0003841">
    <property type="term" value="F:1-acylglycerol-3-phosphate O-acyltransferase activity"/>
    <property type="evidence" value="ECO:0007669"/>
    <property type="project" value="UniProtKB-UniRule"/>
</dbReference>
<keyword evidence="6" id="KW-1133">Transmembrane helix</keyword>
<protein>
    <recommendedName>
        <fullName evidence="4">1-acyl-sn-glycerol-3-phosphate acyltransferase</fullName>
        <ecNumber evidence="4">2.3.1.51</ecNumber>
    </recommendedName>
</protein>
<keyword evidence="4" id="KW-0444">Lipid biosynthesis</keyword>
<evidence type="ECO:0000256" key="1">
    <source>
        <dbReference type="ARBA" id="ARBA00008655"/>
    </source>
</evidence>
<comment type="domain">
    <text evidence="4">The HXXXXD motif is essential for acyltransferase activity and may constitute the binding site for the phosphate moiety of the glycerol-3-phosphate.</text>
</comment>
<dbReference type="CDD" id="cd07989">
    <property type="entry name" value="LPLAT_AGPAT-like"/>
    <property type="match status" value="1"/>
</dbReference>
<dbReference type="NCBIfam" id="TIGR00530">
    <property type="entry name" value="AGP_acyltrn"/>
    <property type="match status" value="1"/>
</dbReference>
<comment type="similarity">
    <text evidence="1 4">Belongs to the 1-acyl-sn-glycerol-3-phosphate acyltransferase family.</text>
</comment>
<gene>
    <name evidence="8" type="primary">SLC1</name>
    <name evidence="8" type="ORF">OC846_000543</name>
</gene>
<reference evidence="8" key="1">
    <citation type="journal article" date="2023" name="PhytoFront">
        <title>Draft Genome Resources of Seven Strains of Tilletia horrida, Causal Agent of Kernel Smut of Rice.</title>
        <authorList>
            <person name="Khanal S."/>
            <person name="Antony Babu S."/>
            <person name="Zhou X.G."/>
        </authorList>
    </citation>
    <scope>NUCLEOTIDE SEQUENCE</scope>
    <source>
        <strain evidence="8">TX6</strain>
    </source>
</reference>
<evidence type="ECO:0000256" key="5">
    <source>
        <dbReference type="SAM" id="MobiDB-lite"/>
    </source>
</evidence>
<dbReference type="GO" id="GO:0006654">
    <property type="term" value="P:phosphatidic acid biosynthetic process"/>
    <property type="evidence" value="ECO:0007669"/>
    <property type="project" value="TreeGrafter"/>
</dbReference>
<dbReference type="InterPro" id="IPR004552">
    <property type="entry name" value="AGP_acyltrans"/>
</dbReference>
<evidence type="ECO:0000256" key="2">
    <source>
        <dbReference type="ARBA" id="ARBA00022679"/>
    </source>
</evidence>
<keyword evidence="4" id="KW-1208">Phospholipid metabolism</keyword>
<sequence length="369" mass="40314">MAVVTRTITYSLTSTLVILTLLAPRSRKARFYLNVVLYTLGLGACSVWGVIVSVLMALIPGQRLNINKVVARSFYYLTGTLTGVRFQVEGEENFEKARPAVLVGNHQSSIDILYLGRIFPAYASIMAKKELKYSPLLGQFMTLSGAVFINRKNRKDAVKAMDMVGKSMKKRNLSLWIFPEGTRSNLPVPDLLPFKKGAFHLAIQAQVPIVPVVCENYYRIFDSKSRFDSGTIRIKVLPPIETTGLTSEDAGKLSDKVREQMLATLRAFDADQERADIPAISANATPEQKQLQRAEAGDPLGGLARLASFIVGRGKGTDWDKKVAKDRAALTKPGTKGLEPGDYGLVSEGEKSREQATASSSGVKANPTA</sequence>
<keyword evidence="6" id="KW-0812">Transmembrane</keyword>
<feature type="domain" description="Phospholipid/glycerol acyltransferase" evidence="7">
    <location>
        <begin position="100"/>
        <end position="217"/>
    </location>
</feature>
<dbReference type="EC" id="2.3.1.51" evidence="4"/>
<dbReference type="EMBL" id="JAPDMZ010000006">
    <property type="protein sequence ID" value="KAK0557324.1"/>
    <property type="molecule type" value="Genomic_DNA"/>
</dbReference>
<evidence type="ECO:0000313" key="8">
    <source>
        <dbReference type="EMBL" id="KAK0557324.1"/>
    </source>
</evidence>
<dbReference type="SMART" id="SM00563">
    <property type="entry name" value="PlsC"/>
    <property type="match status" value="1"/>
</dbReference>
<feature type="region of interest" description="Disordered" evidence="5">
    <location>
        <begin position="328"/>
        <end position="369"/>
    </location>
</feature>
<dbReference type="GO" id="GO:0016020">
    <property type="term" value="C:membrane"/>
    <property type="evidence" value="ECO:0007669"/>
    <property type="project" value="InterPro"/>
</dbReference>
<comment type="catalytic activity">
    <reaction evidence="4">
        <text>a 1-acyl-sn-glycero-3-phosphate + an acyl-CoA = a 1,2-diacyl-sn-glycero-3-phosphate + CoA</text>
        <dbReference type="Rhea" id="RHEA:19709"/>
        <dbReference type="ChEBI" id="CHEBI:57287"/>
        <dbReference type="ChEBI" id="CHEBI:57970"/>
        <dbReference type="ChEBI" id="CHEBI:58342"/>
        <dbReference type="ChEBI" id="CHEBI:58608"/>
        <dbReference type="EC" id="2.3.1.51"/>
    </reaction>
</comment>
<keyword evidence="4" id="KW-0443">Lipid metabolism</keyword>
<keyword evidence="4" id="KW-0594">Phospholipid biosynthesis</keyword>
<feature type="compositionally biased region" description="Polar residues" evidence="5">
    <location>
        <begin position="355"/>
        <end position="369"/>
    </location>
</feature>
<evidence type="ECO:0000259" key="7">
    <source>
        <dbReference type="SMART" id="SM00563"/>
    </source>
</evidence>
<dbReference type="AlphaFoldDB" id="A0AAN6GUY9"/>
<evidence type="ECO:0000256" key="4">
    <source>
        <dbReference type="RuleBase" id="RU361267"/>
    </source>
</evidence>
<evidence type="ECO:0000256" key="3">
    <source>
        <dbReference type="ARBA" id="ARBA00023315"/>
    </source>
</evidence>
<comment type="caution">
    <text evidence="8">The sequence shown here is derived from an EMBL/GenBank/DDBJ whole genome shotgun (WGS) entry which is preliminary data.</text>
</comment>
<keyword evidence="3 4" id="KW-0012">Acyltransferase</keyword>
<evidence type="ECO:0000313" key="9">
    <source>
        <dbReference type="Proteomes" id="UP001176517"/>
    </source>
</evidence>
<keyword evidence="2 4" id="KW-0808">Transferase</keyword>
<feature type="transmembrane region" description="Helical" evidence="6">
    <location>
        <begin position="35"/>
        <end position="59"/>
    </location>
</feature>
<accession>A0AAN6GUY9</accession>
<dbReference type="InterPro" id="IPR002123">
    <property type="entry name" value="Plipid/glycerol_acylTrfase"/>
</dbReference>
<keyword evidence="6" id="KW-0472">Membrane</keyword>
<dbReference type="Proteomes" id="UP001176517">
    <property type="component" value="Unassembled WGS sequence"/>
</dbReference>
<dbReference type="GO" id="GO:0005783">
    <property type="term" value="C:endoplasmic reticulum"/>
    <property type="evidence" value="ECO:0007669"/>
    <property type="project" value="TreeGrafter"/>
</dbReference>
<organism evidence="8 9">
    <name type="scientific">Tilletia horrida</name>
    <dbReference type="NCBI Taxonomy" id="155126"/>
    <lineage>
        <taxon>Eukaryota</taxon>
        <taxon>Fungi</taxon>
        <taxon>Dikarya</taxon>
        <taxon>Basidiomycota</taxon>
        <taxon>Ustilaginomycotina</taxon>
        <taxon>Exobasidiomycetes</taxon>
        <taxon>Tilletiales</taxon>
        <taxon>Tilletiaceae</taxon>
        <taxon>Tilletia</taxon>
    </lineage>
</organism>
<dbReference type="SUPFAM" id="SSF69593">
    <property type="entry name" value="Glycerol-3-phosphate (1)-acyltransferase"/>
    <property type="match status" value="1"/>
</dbReference>
<keyword evidence="9" id="KW-1185">Reference proteome</keyword>
<evidence type="ECO:0000256" key="6">
    <source>
        <dbReference type="SAM" id="Phobius"/>
    </source>
</evidence>
<dbReference type="PANTHER" id="PTHR10434:SF11">
    <property type="entry name" value="1-ACYL-SN-GLYCEROL-3-PHOSPHATE ACYLTRANSFERASE"/>
    <property type="match status" value="1"/>
</dbReference>
<proteinExistence type="inferred from homology"/>
<dbReference type="PANTHER" id="PTHR10434">
    <property type="entry name" value="1-ACYL-SN-GLYCEROL-3-PHOSPHATE ACYLTRANSFERASE"/>
    <property type="match status" value="1"/>
</dbReference>
<name>A0AAN6GUY9_9BASI</name>
<dbReference type="Pfam" id="PF01553">
    <property type="entry name" value="Acyltransferase"/>
    <property type="match status" value="1"/>
</dbReference>